<dbReference type="AlphaFoldDB" id="A0A382JVF6"/>
<sequence>WFEMYIKVDGKNVVTKVNGKTIVEWTQPDDWKAGGSFERILGQGTFALQGHDPGSTVLFRNLRVKRLP</sequence>
<reference evidence="2" key="1">
    <citation type="submission" date="2018-05" db="EMBL/GenBank/DDBJ databases">
        <authorList>
            <person name="Lanie J.A."/>
            <person name="Ng W.-L."/>
            <person name="Kazmierczak K.M."/>
            <person name="Andrzejewski T.M."/>
            <person name="Davidsen T.M."/>
            <person name="Wayne K.J."/>
            <person name="Tettelin H."/>
            <person name="Glass J.I."/>
            <person name="Rusch D."/>
            <person name="Podicherti R."/>
            <person name="Tsui H.-C.T."/>
            <person name="Winkler M.E."/>
        </authorList>
    </citation>
    <scope>NUCLEOTIDE SEQUENCE</scope>
</reference>
<evidence type="ECO:0000259" key="1">
    <source>
        <dbReference type="Pfam" id="PF06439"/>
    </source>
</evidence>
<dbReference type="InterPro" id="IPR010496">
    <property type="entry name" value="AL/BT2_dom"/>
</dbReference>
<dbReference type="Gene3D" id="2.60.120.560">
    <property type="entry name" value="Exo-inulinase, domain 1"/>
    <property type="match status" value="1"/>
</dbReference>
<gene>
    <name evidence="2" type="ORF">METZ01_LOCUS268613</name>
</gene>
<evidence type="ECO:0000313" key="2">
    <source>
        <dbReference type="EMBL" id="SVC15759.1"/>
    </source>
</evidence>
<name>A0A382JVF6_9ZZZZ</name>
<dbReference type="Pfam" id="PF06439">
    <property type="entry name" value="3keto-disac_hyd"/>
    <property type="match status" value="1"/>
</dbReference>
<proteinExistence type="predicted"/>
<protein>
    <recommendedName>
        <fullName evidence="1">3-keto-alpha-glucoside-1,2-lyase/3-keto-2-hydroxy-glucal hydratase domain-containing protein</fullName>
    </recommendedName>
</protein>
<organism evidence="2">
    <name type="scientific">marine metagenome</name>
    <dbReference type="NCBI Taxonomy" id="408172"/>
    <lineage>
        <taxon>unclassified sequences</taxon>
        <taxon>metagenomes</taxon>
        <taxon>ecological metagenomes</taxon>
    </lineage>
</organism>
<dbReference type="EMBL" id="UINC01076513">
    <property type="protein sequence ID" value="SVC15759.1"/>
    <property type="molecule type" value="Genomic_DNA"/>
</dbReference>
<feature type="non-terminal residue" evidence="2">
    <location>
        <position position="1"/>
    </location>
</feature>
<dbReference type="GO" id="GO:0016787">
    <property type="term" value="F:hydrolase activity"/>
    <property type="evidence" value="ECO:0007669"/>
    <property type="project" value="InterPro"/>
</dbReference>
<accession>A0A382JVF6</accession>
<feature type="domain" description="3-keto-alpha-glucoside-1,2-lyase/3-keto-2-hydroxy-glucal hydratase" evidence="1">
    <location>
        <begin position="1"/>
        <end position="65"/>
    </location>
</feature>